<dbReference type="InParanoid" id="M4BQN9"/>
<dbReference type="VEuPathDB" id="FungiDB:HpaG808728"/>
<dbReference type="HOGENOM" id="CLU_2311576_0_0_1"/>
<name>M4BQN9_HYAAE</name>
<accession>M4BQN9</accession>
<keyword evidence="2" id="KW-1185">Reference proteome</keyword>
<dbReference type="EMBL" id="JH598582">
    <property type="status" value="NOT_ANNOTATED_CDS"/>
    <property type="molecule type" value="Genomic_DNA"/>
</dbReference>
<evidence type="ECO:0000313" key="1">
    <source>
        <dbReference type="EnsemblProtists" id="HpaP808728"/>
    </source>
</evidence>
<reference evidence="1" key="2">
    <citation type="submission" date="2015-06" db="UniProtKB">
        <authorList>
            <consortium name="EnsemblProtists"/>
        </authorList>
    </citation>
    <scope>IDENTIFICATION</scope>
    <source>
        <strain evidence="1">Emoy2</strain>
    </source>
</reference>
<dbReference type="EnsemblProtists" id="HpaT808728">
    <property type="protein sequence ID" value="HpaP808728"/>
    <property type="gene ID" value="HpaG808728"/>
</dbReference>
<protein>
    <submittedName>
        <fullName evidence="1">Uncharacterized protein</fullName>
    </submittedName>
</protein>
<proteinExistence type="predicted"/>
<evidence type="ECO:0000313" key="2">
    <source>
        <dbReference type="Proteomes" id="UP000011713"/>
    </source>
</evidence>
<sequence>MERLSTAARARVELQPFGPARPFFRIYRATSAQKTGIAPLHATVSKRHDLSHVSVKHEATPCLCGSWRFEVLADQIGCRLDVCRVRARGTTPHAGVEKRE</sequence>
<organism evidence="1 2">
    <name type="scientific">Hyaloperonospora arabidopsidis (strain Emoy2)</name>
    <name type="common">Downy mildew agent</name>
    <name type="synonym">Peronospora arabidopsidis</name>
    <dbReference type="NCBI Taxonomy" id="559515"/>
    <lineage>
        <taxon>Eukaryota</taxon>
        <taxon>Sar</taxon>
        <taxon>Stramenopiles</taxon>
        <taxon>Oomycota</taxon>
        <taxon>Peronosporomycetes</taxon>
        <taxon>Peronosporales</taxon>
        <taxon>Peronosporaceae</taxon>
        <taxon>Hyaloperonospora</taxon>
    </lineage>
</organism>
<reference evidence="2" key="1">
    <citation type="journal article" date="2010" name="Science">
        <title>Signatures of adaptation to obligate biotrophy in the Hyaloperonospora arabidopsidis genome.</title>
        <authorList>
            <person name="Baxter L."/>
            <person name="Tripathy S."/>
            <person name="Ishaque N."/>
            <person name="Boot N."/>
            <person name="Cabral A."/>
            <person name="Kemen E."/>
            <person name="Thines M."/>
            <person name="Ah-Fong A."/>
            <person name="Anderson R."/>
            <person name="Badejoko W."/>
            <person name="Bittner-Eddy P."/>
            <person name="Boore J.L."/>
            <person name="Chibucos M.C."/>
            <person name="Coates M."/>
            <person name="Dehal P."/>
            <person name="Delehaunty K."/>
            <person name="Dong S."/>
            <person name="Downton P."/>
            <person name="Dumas B."/>
            <person name="Fabro G."/>
            <person name="Fronick C."/>
            <person name="Fuerstenberg S.I."/>
            <person name="Fulton L."/>
            <person name="Gaulin E."/>
            <person name="Govers F."/>
            <person name="Hughes L."/>
            <person name="Humphray S."/>
            <person name="Jiang R.H."/>
            <person name="Judelson H."/>
            <person name="Kamoun S."/>
            <person name="Kyung K."/>
            <person name="Meijer H."/>
            <person name="Minx P."/>
            <person name="Morris P."/>
            <person name="Nelson J."/>
            <person name="Phuntumart V."/>
            <person name="Qutob D."/>
            <person name="Rehmany A."/>
            <person name="Rougon-Cardoso A."/>
            <person name="Ryden P."/>
            <person name="Torto-Alalibo T."/>
            <person name="Studholme D."/>
            <person name="Wang Y."/>
            <person name="Win J."/>
            <person name="Wood J."/>
            <person name="Clifton S.W."/>
            <person name="Rogers J."/>
            <person name="Van den Ackerveken G."/>
            <person name="Jones J.D."/>
            <person name="McDowell J.M."/>
            <person name="Beynon J."/>
            <person name="Tyler B.M."/>
        </authorList>
    </citation>
    <scope>NUCLEOTIDE SEQUENCE [LARGE SCALE GENOMIC DNA]</scope>
    <source>
        <strain evidence="2">Emoy2</strain>
    </source>
</reference>
<dbReference type="AlphaFoldDB" id="M4BQN9"/>
<dbReference type="Proteomes" id="UP000011713">
    <property type="component" value="Unassembled WGS sequence"/>
</dbReference>